<dbReference type="EMBL" id="SMKY01000084">
    <property type="protein sequence ID" value="TDD80951.1"/>
    <property type="molecule type" value="Genomic_DNA"/>
</dbReference>
<dbReference type="PANTHER" id="PTHR30055">
    <property type="entry name" value="HTH-TYPE TRANSCRIPTIONAL REGULATOR RUTR"/>
    <property type="match status" value="1"/>
</dbReference>
<name>A0A4R5B572_9ACTN</name>
<organism evidence="7 8">
    <name type="scientific">Actinomadura darangshiensis</name>
    <dbReference type="NCBI Taxonomy" id="705336"/>
    <lineage>
        <taxon>Bacteria</taxon>
        <taxon>Bacillati</taxon>
        <taxon>Actinomycetota</taxon>
        <taxon>Actinomycetes</taxon>
        <taxon>Streptosporangiales</taxon>
        <taxon>Thermomonosporaceae</taxon>
        <taxon>Actinomadura</taxon>
    </lineage>
</organism>
<evidence type="ECO:0000313" key="8">
    <source>
        <dbReference type="Proteomes" id="UP000295578"/>
    </source>
</evidence>
<feature type="domain" description="HTH tetR-type" evidence="6">
    <location>
        <begin position="61"/>
        <end position="121"/>
    </location>
</feature>
<evidence type="ECO:0000256" key="1">
    <source>
        <dbReference type="ARBA" id="ARBA00023015"/>
    </source>
</evidence>
<dbReference type="SUPFAM" id="SSF46689">
    <property type="entry name" value="Homeodomain-like"/>
    <property type="match status" value="1"/>
</dbReference>
<dbReference type="InterPro" id="IPR050109">
    <property type="entry name" value="HTH-type_TetR-like_transc_reg"/>
</dbReference>
<evidence type="ECO:0000313" key="7">
    <source>
        <dbReference type="EMBL" id="TDD80951.1"/>
    </source>
</evidence>
<keyword evidence="2 4" id="KW-0238">DNA-binding</keyword>
<accession>A0A4R5B572</accession>
<gene>
    <name evidence="7" type="ORF">E1293_19590</name>
</gene>
<dbReference type="OrthoDB" id="4802216at2"/>
<evidence type="ECO:0000256" key="3">
    <source>
        <dbReference type="ARBA" id="ARBA00023163"/>
    </source>
</evidence>
<dbReference type="InterPro" id="IPR001647">
    <property type="entry name" value="HTH_TetR"/>
</dbReference>
<dbReference type="PROSITE" id="PS50977">
    <property type="entry name" value="HTH_TETR_2"/>
    <property type="match status" value="1"/>
</dbReference>
<dbReference type="Pfam" id="PF00440">
    <property type="entry name" value="TetR_N"/>
    <property type="match status" value="1"/>
</dbReference>
<evidence type="ECO:0000259" key="6">
    <source>
        <dbReference type="PROSITE" id="PS50977"/>
    </source>
</evidence>
<reference evidence="7 8" key="1">
    <citation type="submission" date="2019-03" db="EMBL/GenBank/DDBJ databases">
        <title>Draft genome sequences of novel Actinobacteria.</title>
        <authorList>
            <person name="Sahin N."/>
            <person name="Ay H."/>
            <person name="Saygin H."/>
        </authorList>
    </citation>
    <scope>NUCLEOTIDE SEQUENCE [LARGE SCALE GENOMIC DNA]</scope>
    <source>
        <strain evidence="7 8">DSM 45941</strain>
    </source>
</reference>
<dbReference type="Gene3D" id="1.10.357.10">
    <property type="entry name" value="Tetracycline Repressor, domain 2"/>
    <property type="match status" value="1"/>
</dbReference>
<dbReference type="Proteomes" id="UP000295578">
    <property type="component" value="Unassembled WGS sequence"/>
</dbReference>
<sequence>MLVHQRREDVDHVRSGGQGHGGASPSGYTCFQKGRIWQRVCQDCAVSPRPYGGVTADRRRADRRTALLEAALDLLATEGVRGTSLRAVCARAGLNPRYFYENYTDLDALLTEVYDRIVTETADAAAQGVAAAGPGADLRTTVRSATLAALDMGRADPRKARVMLIEASASPVLRARQREARRRYTRLVIDYARTFYDVPPDADAQLHFTATMLVAGWSENLIAWLDGELQTTPSALADMFAGAAEALADHAARPEPR</sequence>
<evidence type="ECO:0000256" key="5">
    <source>
        <dbReference type="SAM" id="MobiDB-lite"/>
    </source>
</evidence>
<dbReference type="GO" id="GO:0003700">
    <property type="term" value="F:DNA-binding transcription factor activity"/>
    <property type="evidence" value="ECO:0007669"/>
    <property type="project" value="TreeGrafter"/>
</dbReference>
<dbReference type="PANTHER" id="PTHR30055:SF234">
    <property type="entry name" value="HTH-TYPE TRANSCRIPTIONAL REGULATOR BETI"/>
    <property type="match status" value="1"/>
</dbReference>
<feature type="DNA-binding region" description="H-T-H motif" evidence="4">
    <location>
        <begin position="84"/>
        <end position="103"/>
    </location>
</feature>
<comment type="caution">
    <text evidence="7">The sequence shown here is derived from an EMBL/GenBank/DDBJ whole genome shotgun (WGS) entry which is preliminary data.</text>
</comment>
<proteinExistence type="predicted"/>
<evidence type="ECO:0000256" key="4">
    <source>
        <dbReference type="PROSITE-ProRule" id="PRU00335"/>
    </source>
</evidence>
<feature type="region of interest" description="Disordered" evidence="5">
    <location>
        <begin position="1"/>
        <end position="24"/>
    </location>
</feature>
<dbReference type="InterPro" id="IPR009057">
    <property type="entry name" value="Homeodomain-like_sf"/>
</dbReference>
<keyword evidence="8" id="KW-1185">Reference proteome</keyword>
<dbReference type="GO" id="GO:0000976">
    <property type="term" value="F:transcription cis-regulatory region binding"/>
    <property type="evidence" value="ECO:0007669"/>
    <property type="project" value="TreeGrafter"/>
</dbReference>
<protein>
    <submittedName>
        <fullName evidence="7">TetR/AcrR family transcriptional regulator</fullName>
    </submittedName>
</protein>
<keyword evidence="3" id="KW-0804">Transcription</keyword>
<keyword evidence="1" id="KW-0805">Transcription regulation</keyword>
<evidence type="ECO:0000256" key="2">
    <source>
        <dbReference type="ARBA" id="ARBA00023125"/>
    </source>
</evidence>
<dbReference type="AlphaFoldDB" id="A0A4R5B572"/>
<feature type="compositionally biased region" description="Basic and acidic residues" evidence="5">
    <location>
        <begin position="1"/>
        <end position="14"/>
    </location>
</feature>